<organism evidence="2 3">
    <name type="scientific">Cuscuta campestris</name>
    <dbReference type="NCBI Taxonomy" id="132261"/>
    <lineage>
        <taxon>Eukaryota</taxon>
        <taxon>Viridiplantae</taxon>
        <taxon>Streptophyta</taxon>
        <taxon>Embryophyta</taxon>
        <taxon>Tracheophyta</taxon>
        <taxon>Spermatophyta</taxon>
        <taxon>Magnoliopsida</taxon>
        <taxon>eudicotyledons</taxon>
        <taxon>Gunneridae</taxon>
        <taxon>Pentapetalae</taxon>
        <taxon>asterids</taxon>
        <taxon>lamiids</taxon>
        <taxon>Solanales</taxon>
        <taxon>Convolvulaceae</taxon>
        <taxon>Cuscuteae</taxon>
        <taxon>Cuscuta</taxon>
        <taxon>Cuscuta subgen. Grammica</taxon>
        <taxon>Cuscuta sect. Cleistogrammica</taxon>
    </lineage>
</organism>
<evidence type="ECO:0000313" key="2">
    <source>
        <dbReference type="EMBL" id="VFQ65593.1"/>
    </source>
</evidence>
<dbReference type="Proteomes" id="UP000595140">
    <property type="component" value="Unassembled WGS sequence"/>
</dbReference>
<protein>
    <submittedName>
        <fullName evidence="2">Uncharacterized protein</fullName>
    </submittedName>
</protein>
<evidence type="ECO:0000256" key="1">
    <source>
        <dbReference type="SAM" id="Phobius"/>
    </source>
</evidence>
<dbReference type="AlphaFoldDB" id="A0A484KIJ8"/>
<sequence>MSLTPLLPPSSVLSLPSLHRHNLLLPLLLNAATIYIVAATNTATVGTIAVIATAIYRSHAHLLRMLPPSPPFFALNVRIYSHCRHHNAMVLLLREKAFNSNTMSTKTTMSKTIMHTDKPEYNMKKECCGAALTKNEKNDLI</sequence>
<keyword evidence="1" id="KW-1133">Transmembrane helix</keyword>
<reference evidence="2 3" key="1">
    <citation type="submission" date="2018-04" db="EMBL/GenBank/DDBJ databases">
        <authorList>
            <person name="Vogel A."/>
        </authorList>
    </citation>
    <scope>NUCLEOTIDE SEQUENCE [LARGE SCALE GENOMIC DNA]</scope>
</reference>
<gene>
    <name evidence="2" type="ORF">CCAM_LOCUS7369</name>
</gene>
<feature type="transmembrane region" description="Helical" evidence="1">
    <location>
        <begin position="32"/>
        <end position="56"/>
    </location>
</feature>
<proteinExistence type="predicted"/>
<evidence type="ECO:0000313" key="3">
    <source>
        <dbReference type="Proteomes" id="UP000595140"/>
    </source>
</evidence>
<keyword evidence="1" id="KW-0472">Membrane</keyword>
<dbReference type="EMBL" id="OOIL02000473">
    <property type="protein sequence ID" value="VFQ65593.1"/>
    <property type="molecule type" value="Genomic_DNA"/>
</dbReference>
<keyword evidence="1" id="KW-0812">Transmembrane</keyword>
<name>A0A484KIJ8_9ASTE</name>
<keyword evidence="3" id="KW-1185">Reference proteome</keyword>
<accession>A0A484KIJ8</accession>